<keyword evidence="3" id="KW-1185">Reference proteome</keyword>
<sequence length="181" mass="20311">MRYKENIVLKNGKEAILRNGEAKDGSDVYENFNLTHGETDFLLSYPDENSFNPKEEADFLEEKTNSSNEIEIIAIIDGKIAGTAGIEAVGKKYKIKHRAEFGISILKEFWGIGLGKALANACIKCAKEAGYEQLELNLVADNKRALFLYESLGFKEFGRNPKGFNSRISGFQEVIYMLLEL</sequence>
<dbReference type="Pfam" id="PF00583">
    <property type="entry name" value="Acetyltransf_1"/>
    <property type="match status" value="1"/>
</dbReference>
<dbReference type="AlphaFoldDB" id="A0A1I0VUC6"/>
<evidence type="ECO:0000313" key="2">
    <source>
        <dbReference type="EMBL" id="SFA79922.1"/>
    </source>
</evidence>
<accession>A0A1I0VUC6</accession>
<evidence type="ECO:0000313" key="3">
    <source>
        <dbReference type="Proteomes" id="UP000198838"/>
    </source>
</evidence>
<dbReference type="SUPFAM" id="SSF55729">
    <property type="entry name" value="Acyl-CoA N-acyltransferases (Nat)"/>
    <property type="match status" value="1"/>
</dbReference>
<dbReference type="InterPro" id="IPR000182">
    <property type="entry name" value="GNAT_dom"/>
</dbReference>
<keyword evidence="2" id="KW-0808">Transferase</keyword>
<dbReference type="Gene3D" id="3.40.630.30">
    <property type="match status" value="1"/>
</dbReference>
<dbReference type="CDD" id="cd04301">
    <property type="entry name" value="NAT_SF"/>
    <property type="match status" value="1"/>
</dbReference>
<name>A0A1I0VUC6_9FIRM</name>
<protein>
    <submittedName>
        <fullName evidence="2">Protein N-acetyltransferase, RimJ/RimL family</fullName>
    </submittedName>
</protein>
<dbReference type="PANTHER" id="PTHR43072">
    <property type="entry name" value="N-ACETYLTRANSFERASE"/>
    <property type="match status" value="1"/>
</dbReference>
<dbReference type="GO" id="GO:0016747">
    <property type="term" value="F:acyltransferase activity, transferring groups other than amino-acyl groups"/>
    <property type="evidence" value="ECO:0007669"/>
    <property type="project" value="InterPro"/>
</dbReference>
<proteinExistence type="predicted"/>
<dbReference type="EMBL" id="FOJY01000002">
    <property type="protein sequence ID" value="SFA79922.1"/>
    <property type="molecule type" value="Genomic_DNA"/>
</dbReference>
<dbReference type="STRING" id="1120918.SAMN05216249_102201"/>
<dbReference type="RefSeq" id="WP_092870303.1">
    <property type="nucleotide sequence ID" value="NZ_FOJY01000002.1"/>
</dbReference>
<dbReference type="PROSITE" id="PS51186">
    <property type="entry name" value="GNAT"/>
    <property type="match status" value="1"/>
</dbReference>
<dbReference type="InterPro" id="IPR016181">
    <property type="entry name" value="Acyl_CoA_acyltransferase"/>
</dbReference>
<gene>
    <name evidence="2" type="ORF">SAMN05216249_102201</name>
</gene>
<dbReference type="OrthoDB" id="948250at2"/>
<dbReference type="Proteomes" id="UP000198838">
    <property type="component" value="Unassembled WGS sequence"/>
</dbReference>
<evidence type="ECO:0000259" key="1">
    <source>
        <dbReference type="PROSITE" id="PS51186"/>
    </source>
</evidence>
<reference evidence="2 3" key="1">
    <citation type="submission" date="2016-10" db="EMBL/GenBank/DDBJ databases">
        <authorList>
            <person name="de Groot N.N."/>
        </authorList>
    </citation>
    <scope>NUCLEOTIDE SEQUENCE [LARGE SCALE GENOMIC DNA]</scope>
    <source>
        <strain evidence="2 3">DSM 5522</strain>
    </source>
</reference>
<organism evidence="2 3">
    <name type="scientific">Acetitomaculum ruminis DSM 5522</name>
    <dbReference type="NCBI Taxonomy" id="1120918"/>
    <lineage>
        <taxon>Bacteria</taxon>
        <taxon>Bacillati</taxon>
        <taxon>Bacillota</taxon>
        <taxon>Clostridia</taxon>
        <taxon>Lachnospirales</taxon>
        <taxon>Lachnospiraceae</taxon>
        <taxon>Acetitomaculum</taxon>
    </lineage>
</organism>
<feature type="domain" description="N-acetyltransferase" evidence="1">
    <location>
        <begin position="15"/>
        <end position="181"/>
    </location>
</feature>